<evidence type="ECO:0000313" key="2">
    <source>
        <dbReference type="EMBL" id="OMJ96384.1"/>
    </source>
</evidence>
<name>A0A1R2D532_9CILI</name>
<feature type="region of interest" description="Disordered" evidence="1">
    <location>
        <begin position="114"/>
        <end position="158"/>
    </location>
</feature>
<dbReference type="AlphaFoldDB" id="A0A1R2D532"/>
<sequence>MRPTNLGFRSPKERTGGFSWPTVTFDGRSLQYMNAPMSQTIGKSRRFSQYDSNARRTSSLVGPGSYNLQRDPIKQWNIAGTPVIKPCMAIKDPLVNGYYFIGNQVVYDSNFPRTSKGKQKSMNTFDYKPVRTSNNQTSRTSKSQHIENHKETIEANKE</sequence>
<keyword evidence="3" id="KW-1185">Reference proteome</keyword>
<evidence type="ECO:0000313" key="3">
    <source>
        <dbReference type="Proteomes" id="UP000187209"/>
    </source>
</evidence>
<gene>
    <name evidence="2" type="ORF">SteCoe_142</name>
</gene>
<dbReference type="Proteomes" id="UP000187209">
    <property type="component" value="Unassembled WGS sequence"/>
</dbReference>
<feature type="compositionally biased region" description="Basic and acidic residues" evidence="1">
    <location>
        <begin position="144"/>
        <end position="158"/>
    </location>
</feature>
<dbReference type="OrthoDB" id="319236at2759"/>
<comment type="caution">
    <text evidence="2">The sequence shown here is derived from an EMBL/GenBank/DDBJ whole genome shotgun (WGS) entry which is preliminary data.</text>
</comment>
<organism evidence="2 3">
    <name type="scientific">Stentor coeruleus</name>
    <dbReference type="NCBI Taxonomy" id="5963"/>
    <lineage>
        <taxon>Eukaryota</taxon>
        <taxon>Sar</taxon>
        <taxon>Alveolata</taxon>
        <taxon>Ciliophora</taxon>
        <taxon>Postciliodesmatophora</taxon>
        <taxon>Heterotrichea</taxon>
        <taxon>Heterotrichida</taxon>
        <taxon>Stentoridae</taxon>
        <taxon>Stentor</taxon>
    </lineage>
</organism>
<accession>A0A1R2D532</accession>
<protein>
    <submittedName>
        <fullName evidence="2">Uncharacterized protein</fullName>
    </submittedName>
</protein>
<reference evidence="2 3" key="1">
    <citation type="submission" date="2016-11" db="EMBL/GenBank/DDBJ databases">
        <title>The macronuclear genome of Stentor coeruleus: a giant cell with tiny introns.</title>
        <authorList>
            <person name="Slabodnick M."/>
            <person name="Ruby J.G."/>
            <person name="Reiff S.B."/>
            <person name="Swart E.C."/>
            <person name="Gosai S."/>
            <person name="Prabakaran S."/>
            <person name="Witkowska E."/>
            <person name="Larue G.E."/>
            <person name="Fisher S."/>
            <person name="Freeman R.M."/>
            <person name="Gunawardena J."/>
            <person name="Chu W."/>
            <person name="Stover N.A."/>
            <person name="Gregory B.D."/>
            <person name="Nowacki M."/>
            <person name="Derisi J."/>
            <person name="Roy S.W."/>
            <person name="Marshall W.F."/>
            <person name="Sood P."/>
        </authorList>
    </citation>
    <scope>NUCLEOTIDE SEQUENCE [LARGE SCALE GENOMIC DNA]</scope>
    <source>
        <strain evidence="2">WM001</strain>
    </source>
</reference>
<feature type="compositionally biased region" description="Polar residues" evidence="1">
    <location>
        <begin position="131"/>
        <end position="143"/>
    </location>
</feature>
<dbReference type="EMBL" id="MPUH01000001">
    <property type="protein sequence ID" value="OMJ96384.1"/>
    <property type="molecule type" value="Genomic_DNA"/>
</dbReference>
<proteinExistence type="predicted"/>
<evidence type="ECO:0000256" key="1">
    <source>
        <dbReference type="SAM" id="MobiDB-lite"/>
    </source>
</evidence>